<name>A0ABD1Y649_9MARC</name>
<dbReference type="AlphaFoldDB" id="A0ABD1Y649"/>
<keyword evidence="2" id="KW-1185">Reference proteome</keyword>
<accession>A0ABD1Y649</accession>
<dbReference type="EMBL" id="JBHFFA010000006">
    <property type="protein sequence ID" value="KAL2622180.1"/>
    <property type="molecule type" value="Genomic_DNA"/>
</dbReference>
<sequence>MNKVLILNLPRIELHAVWEHIDEPYVRALWPHATSMLVTGGRSTERWLLIPEAATEEFFFEDLPDMVRRRAPWCLETYASYGITPEQLRQAESVSIGVPDPINYLGRSGLLLPGLRQ</sequence>
<evidence type="ECO:0000313" key="2">
    <source>
        <dbReference type="Proteomes" id="UP001605036"/>
    </source>
</evidence>
<protein>
    <submittedName>
        <fullName evidence="1">Uncharacterized protein</fullName>
    </submittedName>
</protein>
<evidence type="ECO:0000313" key="1">
    <source>
        <dbReference type="EMBL" id="KAL2622180.1"/>
    </source>
</evidence>
<proteinExistence type="predicted"/>
<organism evidence="1 2">
    <name type="scientific">Riccia fluitans</name>
    <dbReference type="NCBI Taxonomy" id="41844"/>
    <lineage>
        <taxon>Eukaryota</taxon>
        <taxon>Viridiplantae</taxon>
        <taxon>Streptophyta</taxon>
        <taxon>Embryophyta</taxon>
        <taxon>Marchantiophyta</taxon>
        <taxon>Marchantiopsida</taxon>
        <taxon>Marchantiidae</taxon>
        <taxon>Marchantiales</taxon>
        <taxon>Ricciaceae</taxon>
        <taxon>Riccia</taxon>
    </lineage>
</organism>
<dbReference type="Proteomes" id="UP001605036">
    <property type="component" value="Unassembled WGS sequence"/>
</dbReference>
<reference evidence="1 2" key="1">
    <citation type="submission" date="2024-09" db="EMBL/GenBank/DDBJ databases">
        <title>Chromosome-scale assembly of Riccia fluitans.</title>
        <authorList>
            <person name="Paukszto L."/>
            <person name="Sawicki J."/>
            <person name="Karawczyk K."/>
            <person name="Piernik-Szablinska J."/>
            <person name="Szczecinska M."/>
            <person name="Mazdziarz M."/>
        </authorList>
    </citation>
    <scope>NUCLEOTIDE SEQUENCE [LARGE SCALE GENOMIC DNA]</scope>
    <source>
        <strain evidence="1">Rf_01</strain>
        <tissue evidence="1">Aerial parts of the thallus</tissue>
    </source>
</reference>
<comment type="caution">
    <text evidence="1">The sequence shown here is derived from an EMBL/GenBank/DDBJ whole genome shotgun (WGS) entry which is preliminary data.</text>
</comment>
<gene>
    <name evidence="1" type="ORF">R1flu_002385</name>
</gene>